<protein>
    <submittedName>
        <fullName evidence="5">Oligopeptide transport ATP-binding protein OppF</fullName>
    </submittedName>
</protein>
<evidence type="ECO:0000256" key="2">
    <source>
        <dbReference type="ARBA" id="ARBA00022741"/>
    </source>
</evidence>
<evidence type="ECO:0000259" key="4">
    <source>
        <dbReference type="Pfam" id="PF08352"/>
    </source>
</evidence>
<dbReference type="GO" id="GO:0015833">
    <property type="term" value="P:peptide transport"/>
    <property type="evidence" value="ECO:0007669"/>
    <property type="project" value="InterPro"/>
</dbReference>
<keyword evidence="3 5" id="KW-0067">ATP-binding</keyword>
<feature type="domain" description="Oligopeptide/dipeptide ABC transporter C-terminal" evidence="4">
    <location>
        <begin position="64"/>
        <end position="129"/>
    </location>
</feature>
<keyword evidence="2" id="KW-0547">Nucleotide-binding</keyword>
<keyword evidence="1" id="KW-0813">Transport</keyword>
<dbReference type="GO" id="GO:0005524">
    <property type="term" value="F:ATP binding"/>
    <property type="evidence" value="ECO:0007669"/>
    <property type="project" value="UniProtKB-KW"/>
</dbReference>
<proteinExistence type="predicted"/>
<dbReference type="Pfam" id="PF08352">
    <property type="entry name" value="oligo_HPY"/>
    <property type="match status" value="1"/>
</dbReference>
<dbReference type="EMBL" id="VSSQ01093404">
    <property type="protein sequence ID" value="MPN38274.1"/>
    <property type="molecule type" value="Genomic_DNA"/>
</dbReference>
<gene>
    <name evidence="5" type="primary">oppF_69</name>
    <name evidence="5" type="ORF">SDC9_185798</name>
</gene>
<reference evidence="5" key="1">
    <citation type="submission" date="2019-08" db="EMBL/GenBank/DDBJ databases">
        <authorList>
            <person name="Kucharzyk K."/>
            <person name="Murdoch R.W."/>
            <person name="Higgins S."/>
            <person name="Loffler F."/>
        </authorList>
    </citation>
    <scope>NUCLEOTIDE SEQUENCE</scope>
</reference>
<comment type="caution">
    <text evidence="5">The sequence shown here is derived from an EMBL/GenBank/DDBJ whole genome shotgun (WGS) entry which is preliminary data.</text>
</comment>
<dbReference type="InterPro" id="IPR050319">
    <property type="entry name" value="ABC_transp_ATP-bind"/>
</dbReference>
<sequence length="156" mass="17642">MKPKFVFCDEPVSALDASVRAQVLNLMKKIQREMNLTYMFISHDLGVVRFLCNRVGVMYLGRIVELANKEDLYTKAAHPYTQALLSSIPVPDIDVPSERIILKGEIPSPYNPPSGCNFHTRCSYATQRCVQEEPDICDLGDGHYVSCHLYSDKRTS</sequence>
<dbReference type="InterPro" id="IPR013563">
    <property type="entry name" value="Oligopep_ABC_C"/>
</dbReference>
<evidence type="ECO:0000256" key="3">
    <source>
        <dbReference type="ARBA" id="ARBA00022840"/>
    </source>
</evidence>
<evidence type="ECO:0000256" key="1">
    <source>
        <dbReference type="ARBA" id="ARBA00022448"/>
    </source>
</evidence>
<dbReference type="InterPro" id="IPR027417">
    <property type="entry name" value="P-loop_NTPase"/>
</dbReference>
<dbReference type="Gene3D" id="3.40.50.300">
    <property type="entry name" value="P-loop containing nucleotide triphosphate hydrolases"/>
    <property type="match status" value="1"/>
</dbReference>
<evidence type="ECO:0000313" key="5">
    <source>
        <dbReference type="EMBL" id="MPN38274.1"/>
    </source>
</evidence>
<organism evidence="5">
    <name type="scientific">bioreactor metagenome</name>
    <dbReference type="NCBI Taxonomy" id="1076179"/>
    <lineage>
        <taxon>unclassified sequences</taxon>
        <taxon>metagenomes</taxon>
        <taxon>ecological metagenomes</taxon>
    </lineage>
</organism>
<name>A0A645HQ67_9ZZZZ</name>
<dbReference type="NCBIfam" id="TIGR01727">
    <property type="entry name" value="oligo_HPY"/>
    <property type="match status" value="1"/>
</dbReference>
<dbReference type="PANTHER" id="PTHR43776">
    <property type="entry name" value="TRANSPORT ATP-BINDING PROTEIN"/>
    <property type="match status" value="1"/>
</dbReference>
<accession>A0A645HQ67</accession>
<dbReference type="SUPFAM" id="SSF52540">
    <property type="entry name" value="P-loop containing nucleoside triphosphate hydrolases"/>
    <property type="match status" value="1"/>
</dbReference>
<dbReference type="AlphaFoldDB" id="A0A645HQ67"/>